<protein>
    <submittedName>
        <fullName evidence="5">Oxidoreductase</fullName>
    </submittedName>
</protein>
<dbReference type="PRINTS" id="PR00081">
    <property type="entry name" value="GDHRDH"/>
</dbReference>
<dbReference type="Pfam" id="PF13561">
    <property type="entry name" value="adh_short_C2"/>
    <property type="match status" value="1"/>
</dbReference>
<feature type="chain" id="PRO_5028880543" evidence="4">
    <location>
        <begin position="21"/>
        <end position="320"/>
    </location>
</feature>
<dbReference type="PANTHER" id="PTHR48107:SF16">
    <property type="entry name" value="NADPH-DEPENDENT ALDEHYDE REDUCTASE 1, CHLOROPLASTIC"/>
    <property type="match status" value="1"/>
</dbReference>
<gene>
    <name evidence="5" type="ORF">BDV95DRAFT_152704</name>
</gene>
<organism evidence="5 6">
    <name type="scientific">Massariosphaeria phaeospora</name>
    <dbReference type="NCBI Taxonomy" id="100035"/>
    <lineage>
        <taxon>Eukaryota</taxon>
        <taxon>Fungi</taxon>
        <taxon>Dikarya</taxon>
        <taxon>Ascomycota</taxon>
        <taxon>Pezizomycotina</taxon>
        <taxon>Dothideomycetes</taxon>
        <taxon>Pleosporomycetidae</taxon>
        <taxon>Pleosporales</taxon>
        <taxon>Pleosporales incertae sedis</taxon>
        <taxon>Massariosphaeria</taxon>
    </lineage>
</organism>
<keyword evidence="3" id="KW-0560">Oxidoreductase</keyword>
<dbReference type="InterPro" id="IPR036291">
    <property type="entry name" value="NAD(P)-bd_dom_sf"/>
</dbReference>
<dbReference type="PROSITE" id="PS00061">
    <property type="entry name" value="ADH_SHORT"/>
    <property type="match status" value="1"/>
</dbReference>
<dbReference type="Proteomes" id="UP000481861">
    <property type="component" value="Unassembled WGS sequence"/>
</dbReference>
<dbReference type="SUPFAM" id="SSF51735">
    <property type="entry name" value="NAD(P)-binding Rossmann-fold domains"/>
    <property type="match status" value="1"/>
</dbReference>
<dbReference type="GO" id="GO:0016614">
    <property type="term" value="F:oxidoreductase activity, acting on CH-OH group of donors"/>
    <property type="evidence" value="ECO:0007669"/>
    <property type="project" value="UniProtKB-ARBA"/>
</dbReference>
<dbReference type="AlphaFoldDB" id="A0A7C8MG27"/>
<comment type="similarity">
    <text evidence="1">Belongs to the short-chain dehydrogenases/reductases (SDR) family.</text>
</comment>
<evidence type="ECO:0000256" key="3">
    <source>
        <dbReference type="ARBA" id="ARBA00023002"/>
    </source>
</evidence>
<evidence type="ECO:0000313" key="6">
    <source>
        <dbReference type="Proteomes" id="UP000481861"/>
    </source>
</evidence>
<keyword evidence="4" id="KW-0732">Signal</keyword>
<evidence type="ECO:0000313" key="5">
    <source>
        <dbReference type="EMBL" id="KAF2877598.1"/>
    </source>
</evidence>
<dbReference type="InterPro" id="IPR020904">
    <property type="entry name" value="Sc_DH/Rdtase_CS"/>
</dbReference>
<sequence length="320" mass="34241">MQTRVLLVLAFAGFTSVALGQNTTLINPLTRFSHLNLTLPPEADWVLHSSFETPPDCGETSYTGTGRLRGRRALVTGGDSGIGRAIVIAYLREGANVAINYHSEEESDAQALADFLAQDGHTITRIPGDLRNETFCADLVHQAHDALGGLDILVNHAGYPGHITGPNHRDFAELPTEQLERIFRTNVYAPIFITRAAIPLLPPGSALIFTASDVARLPLEDGIDYSASKAAIVSITRSLGVHLVSLGIRANAVAPGLVYTPFLATAGYNTTEALETNARFPTPRLEQPVELSPIYVDLATSDKSYVTGSVWGATGGLHGF</sequence>
<reference evidence="5 6" key="1">
    <citation type="submission" date="2020-01" db="EMBL/GenBank/DDBJ databases">
        <authorList>
            <consortium name="DOE Joint Genome Institute"/>
            <person name="Haridas S."/>
            <person name="Albert R."/>
            <person name="Binder M."/>
            <person name="Bloem J."/>
            <person name="Labutti K."/>
            <person name="Salamov A."/>
            <person name="Andreopoulos B."/>
            <person name="Baker S.E."/>
            <person name="Barry K."/>
            <person name="Bills G."/>
            <person name="Bluhm B.H."/>
            <person name="Cannon C."/>
            <person name="Castanera R."/>
            <person name="Culley D.E."/>
            <person name="Daum C."/>
            <person name="Ezra D."/>
            <person name="Gonzalez J.B."/>
            <person name="Henrissat B."/>
            <person name="Kuo A."/>
            <person name="Liang C."/>
            <person name="Lipzen A."/>
            <person name="Lutzoni F."/>
            <person name="Magnuson J."/>
            <person name="Mondo S."/>
            <person name="Nolan M."/>
            <person name="Ohm R."/>
            <person name="Pangilinan J."/>
            <person name="Park H.-J.H."/>
            <person name="Ramirez L."/>
            <person name="Alfaro M."/>
            <person name="Sun H."/>
            <person name="Tritt A."/>
            <person name="Yoshinaga Y."/>
            <person name="Zwiers L.-H.L."/>
            <person name="Turgeon B.G."/>
            <person name="Goodwin S.B."/>
            <person name="Spatafora J.W."/>
            <person name="Crous P.W."/>
            <person name="Grigoriev I.V."/>
        </authorList>
    </citation>
    <scope>NUCLEOTIDE SEQUENCE [LARGE SCALE GENOMIC DNA]</scope>
    <source>
        <strain evidence="5 6">CBS 611.86</strain>
    </source>
</reference>
<dbReference type="InterPro" id="IPR002347">
    <property type="entry name" value="SDR_fam"/>
</dbReference>
<dbReference type="PANTHER" id="PTHR48107">
    <property type="entry name" value="NADPH-DEPENDENT ALDEHYDE REDUCTASE-LIKE PROTEIN, CHLOROPLASTIC-RELATED"/>
    <property type="match status" value="1"/>
</dbReference>
<dbReference type="Gene3D" id="3.40.50.720">
    <property type="entry name" value="NAD(P)-binding Rossmann-like Domain"/>
    <property type="match status" value="1"/>
</dbReference>
<keyword evidence="2" id="KW-0521">NADP</keyword>
<dbReference type="PRINTS" id="PR00080">
    <property type="entry name" value="SDRFAMILY"/>
</dbReference>
<keyword evidence="6" id="KW-1185">Reference proteome</keyword>
<accession>A0A7C8MG27</accession>
<evidence type="ECO:0000256" key="4">
    <source>
        <dbReference type="SAM" id="SignalP"/>
    </source>
</evidence>
<proteinExistence type="inferred from homology"/>
<dbReference type="EMBL" id="JAADJZ010000002">
    <property type="protein sequence ID" value="KAF2877598.1"/>
    <property type="molecule type" value="Genomic_DNA"/>
</dbReference>
<feature type="signal peptide" evidence="4">
    <location>
        <begin position="1"/>
        <end position="20"/>
    </location>
</feature>
<evidence type="ECO:0000256" key="1">
    <source>
        <dbReference type="ARBA" id="ARBA00006484"/>
    </source>
</evidence>
<name>A0A7C8MG27_9PLEO</name>
<evidence type="ECO:0000256" key="2">
    <source>
        <dbReference type="ARBA" id="ARBA00022857"/>
    </source>
</evidence>
<dbReference type="OrthoDB" id="47007at2759"/>
<comment type="caution">
    <text evidence="5">The sequence shown here is derived from an EMBL/GenBank/DDBJ whole genome shotgun (WGS) entry which is preliminary data.</text>
</comment>